<protein>
    <submittedName>
        <fullName evidence="6">IclR family transcriptional regulator</fullName>
    </submittedName>
</protein>
<dbReference type="InterPro" id="IPR029016">
    <property type="entry name" value="GAF-like_dom_sf"/>
</dbReference>
<evidence type="ECO:0000259" key="5">
    <source>
        <dbReference type="PROSITE" id="PS51078"/>
    </source>
</evidence>
<dbReference type="InterPro" id="IPR050707">
    <property type="entry name" value="HTH_MetabolicPath_Reg"/>
</dbReference>
<dbReference type="PROSITE" id="PS51077">
    <property type="entry name" value="HTH_ICLR"/>
    <property type="match status" value="1"/>
</dbReference>
<sequence>MGAERDDPMQIQVVARAFRLLEVFSGPVRNFSLSQLAVAAGMDKSGTQRLVHTLLGLGYLERDESGLRPGRRLLERASDHLRWDRLAQLALPVLGEMNQQRKEAVDLSRFEGVSMIYLLRLHSRRRAFHPQIIGMRVPTYCTSTGRAALSALPEEEAVALLEGSTREARTAQTLTEVGAIMAKVREARRLGYALTPEEYMPGEVGIAAPVLDVAGRPIASVRMTASTADWTLPEFTRLFAPGVMEAAATITGLLR</sequence>
<proteinExistence type="predicted"/>
<evidence type="ECO:0000256" key="2">
    <source>
        <dbReference type="ARBA" id="ARBA00023125"/>
    </source>
</evidence>
<evidence type="ECO:0000313" key="6">
    <source>
        <dbReference type="EMBL" id="MCR0985614.1"/>
    </source>
</evidence>
<reference evidence="6 7" key="1">
    <citation type="submission" date="2022-06" db="EMBL/GenBank/DDBJ databases">
        <title>Roseomonas CN29.</title>
        <authorList>
            <person name="Cheng Y."/>
            <person name="He X."/>
        </authorList>
    </citation>
    <scope>NUCLEOTIDE SEQUENCE [LARGE SCALE GENOMIC DNA]</scope>
    <source>
        <strain evidence="6 7">CN29</strain>
    </source>
</reference>
<dbReference type="SMART" id="SM00346">
    <property type="entry name" value="HTH_ICLR"/>
    <property type="match status" value="1"/>
</dbReference>
<dbReference type="Proteomes" id="UP001524642">
    <property type="component" value="Unassembled WGS sequence"/>
</dbReference>
<dbReference type="SUPFAM" id="SSF46785">
    <property type="entry name" value="Winged helix' DNA-binding domain"/>
    <property type="match status" value="1"/>
</dbReference>
<dbReference type="PANTHER" id="PTHR30136:SF35">
    <property type="entry name" value="HTH-TYPE TRANSCRIPTIONAL REGULATOR RV1719"/>
    <property type="match status" value="1"/>
</dbReference>
<evidence type="ECO:0000256" key="1">
    <source>
        <dbReference type="ARBA" id="ARBA00023015"/>
    </source>
</evidence>
<dbReference type="Pfam" id="PF09339">
    <property type="entry name" value="HTH_IclR"/>
    <property type="match status" value="1"/>
</dbReference>
<feature type="domain" description="IclR-ED" evidence="5">
    <location>
        <begin position="72"/>
        <end position="255"/>
    </location>
</feature>
<keyword evidence="3" id="KW-0804">Transcription</keyword>
<dbReference type="SUPFAM" id="SSF55781">
    <property type="entry name" value="GAF domain-like"/>
    <property type="match status" value="1"/>
</dbReference>
<keyword evidence="7" id="KW-1185">Reference proteome</keyword>
<gene>
    <name evidence="6" type="ORF">NRP21_26530</name>
</gene>
<dbReference type="InterPro" id="IPR036390">
    <property type="entry name" value="WH_DNA-bd_sf"/>
</dbReference>
<dbReference type="RefSeq" id="WP_257719261.1">
    <property type="nucleotide sequence ID" value="NZ_JANJOU010000037.1"/>
</dbReference>
<dbReference type="InterPro" id="IPR036388">
    <property type="entry name" value="WH-like_DNA-bd_sf"/>
</dbReference>
<dbReference type="Pfam" id="PF01614">
    <property type="entry name" value="IclR_C"/>
    <property type="match status" value="1"/>
</dbReference>
<dbReference type="Gene3D" id="1.10.10.10">
    <property type="entry name" value="Winged helix-like DNA-binding domain superfamily/Winged helix DNA-binding domain"/>
    <property type="match status" value="1"/>
</dbReference>
<dbReference type="InterPro" id="IPR014757">
    <property type="entry name" value="Tscrpt_reg_IclR_C"/>
</dbReference>
<dbReference type="PROSITE" id="PS51078">
    <property type="entry name" value="ICLR_ED"/>
    <property type="match status" value="1"/>
</dbReference>
<keyword evidence="2" id="KW-0238">DNA-binding</keyword>
<keyword evidence="1" id="KW-0805">Transcription regulation</keyword>
<accession>A0ABT1XD15</accession>
<dbReference type="Gene3D" id="3.30.450.40">
    <property type="match status" value="1"/>
</dbReference>
<dbReference type="InterPro" id="IPR005471">
    <property type="entry name" value="Tscrpt_reg_IclR_N"/>
</dbReference>
<dbReference type="EMBL" id="JANJOU010000037">
    <property type="protein sequence ID" value="MCR0985614.1"/>
    <property type="molecule type" value="Genomic_DNA"/>
</dbReference>
<feature type="domain" description="HTH iclR-type" evidence="4">
    <location>
        <begin position="11"/>
        <end position="71"/>
    </location>
</feature>
<evidence type="ECO:0000259" key="4">
    <source>
        <dbReference type="PROSITE" id="PS51077"/>
    </source>
</evidence>
<evidence type="ECO:0000313" key="7">
    <source>
        <dbReference type="Proteomes" id="UP001524642"/>
    </source>
</evidence>
<name>A0ABT1XD15_9PROT</name>
<comment type="caution">
    <text evidence="6">The sequence shown here is derived from an EMBL/GenBank/DDBJ whole genome shotgun (WGS) entry which is preliminary data.</text>
</comment>
<organism evidence="6 7">
    <name type="scientific">Roseomonas populi</name>
    <dbReference type="NCBI Taxonomy" id="3121582"/>
    <lineage>
        <taxon>Bacteria</taxon>
        <taxon>Pseudomonadati</taxon>
        <taxon>Pseudomonadota</taxon>
        <taxon>Alphaproteobacteria</taxon>
        <taxon>Acetobacterales</taxon>
        <taxon>Roseomonadaceae</taxon>
        <taxon>Roseomonas</taxon>
    </lineage>
</organism>
<dbReference type="PANTHER" id="PTHR30136">
    <property type="entry name" value="HELIX-TURN-HELIX TRANSCRIPTIONAL REGULATOR, ICLR FAMILY"/>
    <property type="match status" value="1"/>
</dbReference>
<evidence type="ECO:0000256" key="3">
    <source>
        <dbReference type="ARBA" id="ARBA00023163"/>
    </source>
</evidence>